<dbReference type="RefSeq" id="WP_237762067.1">
    <property type="nucleotide sequence ID" value="NZ_CAAAIH010000089.1"/>
</dbReference>
<evidence type="ECO:0000256" key="1">
    <source>
        <dbReference type="HAMAP-Rule" id="MF_01966"/>
    </source>
</evidence>
<dbReference type="EC" id="5.1.99.6" evidence="1"/>
<comment type="caution">
    <text evidence="1">Lacks conserved residue(s) required for the propagation of feature annotation.</text>
</comment>
<dbReference type="Pfam" id="PF03853">
    <property type="entry name" value="YjeF_N"/>
    <property type="match status" value="1"/>
</dbReference>
<dbReference type="Gene3D" id="3.40.50.10260">
    <property type="entry name" value="YjeF N-terminal domain"/>
    <property type="match status" value="1"/>
</dbReference>
<dbReference type="InterPro" id="IPR036652">
    <property type="entry name" value="YjeF_N_dom_sf"/>
</dbReference>
<comment type="caution">
    <text evidence="3">The sequence shown here is derived from an EMBL/GenBank/DDBJ whole genome shotgun (WGS) entry which is preliminary data.</text>
</comment>
<keyword evidence="1" id="KW-0547">Nucleotide-binding</keyword>
<keyword evidence="3" id="KW-0418">Kinase</keyword>
<name>A0A0W0Z2E1_9GAMM</name>
<dbReference type="PATRIC" id="fig|45074.5.peg.1483"/>
<keyword evidence="1" id="KW-0630">Potassium</keyword>
<evidence type="ECO:0000313" key="3">
    <source>
        <dbReference type="EMBL" id="KTD63275.1"/>
    </source>
</evidence>
<protein>
    <recommendedName>
        <fullName evidence="1">NAD(P)H-hydrate epimerase</fullName>
        <ecNumber evidence="1">5.1.99.6</ecNumber>
    </recommendedName>
    <alternativeName>
        <fullName evidence="1">NAD(P)HX epimerase</fullName>
    </alternativeName>
</protein>
<dbReference type="InterPro" id="IPR004443">
    <property type="entry name" value="YjeF_N_dom"/>
</dbReference>
<keyword evidence="1" id="KW-0520">NAD</keyword>
<feature type="binding site" evidence="1">
    <location>
        <position position="171"/>
    </location>
    <ligand>
        <name>K(+)</name>
        <dbReference type="ChEBI" id="CHEBI:29103"/>
    </ligand>
</feature>
<feature type="binding site" evidence="1">
    <location>
        <begin position="64"/>
        <end position="68"/>
    </location>
    <ligand>
        <name>(6S)-NADPHX</name>
        <dbReference type="ChEBI" id="CHEBI:64076"/>
    </ligand>
</feature>
<dbReference type="GO" id="GO:0046872">
    <property type="term" value="F:metal ion binding"/>
    <property type="evidence" value="ECO:0007669"/>
    <property type="project" value="UniProtKB-KW"/>
</dbReference>
<dbReference type="GO" id="GO:0000166">
    <property type="term" value="F:nucleotide binding"/>
    <property type="evidence" value="ECO:0007669"/>
    <property type="project" value="UniProtKB-KW"/>
</dbReference>
<keyword evidence="1" id="KW-0521">NADP</keyword>
<comment type="cofactor">
    <cofactor evidence="1">
        <name>K(+)</name>
        <dbReference type="ChEBI" id="CHEBI:29103"/>
    </cofactor>
    <text evidence="1">Binds 1 potassium ion per subunit.</text>
</comment>
<keyword evidence="3" id="KW-0808">Transferase</keyword>
<dbReference type="HAMAP" id="MF_01966">
    <property type="entry name" value="NADHX_epimerase"/>
    <property type="match status" value="1"/>
</dbReference>
<sequence length="248" mass="27503">MSSLIKHVPVYEAPQFQQLMDEVQSRYPISCLKLMKDAGVAACDFLIHRWPNIKKIMVFCGRGDNGGQGYVLAEQAHQRGLAVTVWQVRHGLTPTKPEKMHDEVWEVMESCYQRGVPLLPYSNEVNLDESELIVDAIFGIGLRGRVSFEIEILIQRLQDLNVPILAIEVPTGIDSNSGVIAGAALPATATLTFLGMKSGLLVGEGTKYSGEIFLNDLQVPVDVFQYVDAVTEICMYHAFQNTYGLNKT</sequence>
<feature type="binding site" evidence="1">
    <location>
        <position position="65"/>
    </location>
    <ligand>
        <name>K(+)</name>
        <dbReference type="ChEBI" id="CHEBI:29103"/>
    </ligand>
</feature>
<dbReference type="Proteomes" id="UP000054703">
    <property type="component" value="Unassembled WGS sequence"/>
</dbReference>
<feature type="binding site" evidence="1">
    <location>
        <position position="168"/>
    </location>
    <ligand>
        <name>(6S)-NADPHX</name>
        <dbReference type="ChEBI" id="CHEBI:64076"/>
    </ligand>
</feature>
<organism evidence="3 4">
    <name type="scientific">Legionella santicrucis</name>
    <dbReference type="NCBI Taxonomy" id="45074"/>
    <lineage>
        <taxon>Bacteria</taxon>
        <taxon>Pseudomonadati</taxon>
        <taxon>Pseudomonadota</taxon>
        <taxon>Gammaproteobacteria</taxon>
        <taxon>Legionellales</taxon>
        <taxon>Legionellaceae</taxon>
        <taxon>Legionella</taxon>
    </lineage>
</organism>
<keyword evidence="1" id="KW-0413">Isomerase</keyword>
<feature type="domain" description="YjeF N-terminal" evidence="2">
    <location>
        <begin position="16"/>
        <end position="225"/>
    </location>
</feature>
<accession>A0A0W0Z2E1</accession>
<dbReference type="NCBIfam" id="TIGR00197">
    <property type="entry name" value="yjeF_nterm"/>
    <property type="match status" value="1"/>
</dbReference>
<dbReference type="STRING" id="45074.Lsan_1393"/>
<dbReference type="GO" id="GO:0016301">
    <property type="term" value="F:kinase activity"/>
    <property type="evidence" value="ECO:0007669"/>
    <property type="project" value="UniProtKB-KW"/>
</dbReference>
<proteinExistence type="inferred from homology"/>
<gene>
    <name evidence="1" type="primary">nnrE</name>
    <name evidence="3" type="ORF">Lsan_1393</name>
</gene>
<comment type="similarity">
    <text evidence="1">Belongs to the NnrE/AIBP family.</text>
</comment>
<keyword evidence="1" id="KW-0479">Metal-binding</keyword>
<keyword evidence="4" id="KW-1185">Reference proteome</keyword>
<feature type="binding site" evidence="1">
    <location>
        <position position="135"/>
    </location>
    <ligand>
        <name>K(+)</name>
        <dbReference type="ChEBI" id="CHEBI:29103"/>
    </ligand>
</feature>
<feature type="binding site" evidence="1">
    <location>
        <begin position="139"/>
        <end position="145"/>
    </location>
    <ligand>
        <name>(6S)-NADPHX</name>
        <dbReference type="ChEBI" id="CHEBI:64076"/>
    </ligand>
</feature>
<evidence type="ECO:0000259" key="2">
    <source>
        <dbReference type="PROSITE" id="PS51385"/>
    </source>
</evidence>
<dbReference type="GO" id="GO:0052856">
    <property type="term" value="F:NAD(P)HX epimerase activity"/>
    <property type="evidence" value="ECO:0007669"/>
    <property type="project" value="UniProtKB-UniRule"/>
</dbReference>
<comment type="catalytic activity">
    <reaction evidence="1">
        <text>(6R)-NADHX = (6S)-NADHX</text>
        <dbReference type="Rhea" id="RHEA:32215"/>
        <dbReference type="ChEBI" id="CHEBI:64074"/>
        <dbReference type="ChEBI" id="CHEBI:64075"/>
        <dbReference type="EC" id="5.1.99.6"/>
    </reaction>
</comment>
<dbReference type="EMBL" id="LNYU01000029">
    <property type="protein sequence ID" value="KTD63275.1"/>
    <property type="molecule type" value="Genomic_DNA"/>
</dbReference>
<comment type="catalytic activity">
    <reaction evidence="1">
        <text>(6R)-NADPHX = (6S)-NADPHX</text>
        <dbReference type="Rhea" id="RHEA:32227"/>
        <dbReference type="ChEBI" id="CHEBI:64076"/>
        <dbReference type="ChEBI" id="CHEBI:64077"/>
        <dbReference type="EC" id="5.1.99.6"/>
    </reaction>
</comment>
<dbReference type="SUPFAM" id="SSF64153">
    <property type="entry name" value="YjeF N-terminal domain-like"/>
    <property type="match status" value="1"/>
</dbReference>
<dbReference type="PROSITE" id="PS51385">
    <property type="entry name" value="YJEF_N"/>
    <property type="match status" value="1"/>
</dbReference>
<dbReference type="AlphaFoldDB" id="A0A0W0Z2E1"/>
<comment type="function">
    <text evidence="1">Catalyzes the epimerization of the S- and R-forms of NAD(P)HX, a damaged form of NAD(P)H that is a result of enzymatic or heat-dependent hydration. This is a prerequisite for the S-specific NAD(P)H-hydrate dehydratase to allow the repair of both epimers of NAD(P)HX.</text>
</comment>
<evidence type="ECO:0000313" key="4">
    <source>
        <dbReference type="Proteomes" id="UP000054703"/>
    </source>
</evidence>
<reference evidence="3 4" key="1">
    <citation type="submission" date="2015-11" db="EMBL/GenBank/DDBJ databases">
        <title>Genomic analysis of 38 Legionella species identifies large and diverse effector repertoires.</title>
        <authorList>
            <person name="Burstein D."/>
            <person name="Amaro F."/>
            <person name="Zusman T."/>
            <person name="Lifshitz Z."/>
            <person name="Cohen O."/>
            <person name="Gilbert J.A."/>
            <person name="Pupko T."/>
            <person name="Shuman H.A."/>
            <person name="Segal G."/>
        </authorList>
    </citation>
    <scope>NUCLEOTIDE SEQUENCE [LARGE SCALE GENOMIC DNA]</scope>
    <source>
        <strain evidence="3 4">SC-63-C7</strain>
    </source>
</reference>